<organism evidence="1 2">
    <name type="scientific">Cystobacter ferrugineus</name>
    <dbReference type="NCBI Taxonomy" id="83449"/>
    <lineage>
        <taxon>Bacteria</taxon>
        <taxon>Pseudomonadati</taxon>
        <taxon>Myxococcota</taxon>
        <taxon>Myxococcia</taxon>
        <taxon>Myxococcales</taxon>
        <taxon>Cystobacterineae</taxon>
        <taxon>Archangiaceae</taxon>
        <taxon>Cystobacter</taxon>
    </lineage>
</organism>
<evidence type="ECO:0000313" key="2">
    <source>
        <dbReference type="Proteomes" id="UP000182229"/>
    </source>
</evidence>
<reference evidence="2" key="1">
    <citation type="submission" date="2016-11" db="EMBL/GenBank/DDBJ databases">
        <authorList>
            <person name="Shukria A."/>
            <person name="Stevens D.C."/>
        </authorList>
    </citation>
    <scope>NUCLEOTIDE SEQUENCE [LARGE SCALE GENOMIC DNA]</scope>
    <source>
        <strain evidence="2">Cbfe23</strain>
    </source>
</reference>
<reference evidence="1 2" key="2">
    <citation type="submission" date="2016-12" db="EMBL/GenBank/DDBJ databases">
        <title>Draft Genome Sequence of Cystobacter ferrugineus Strain Cbfe23.</title>
        <authorList>
            <person name="Akbar S."/>
            <person name="Dowd S.E."/>
            <person name="Stevens D.C."/>
        </authorList>
    </citation>
    <scope>NUCLEOTIDE SEQUENCE [LARGE SCALE GENOMIC DNA]</scope>
    <source>
        <strain evidence="1 2">Cbfe23</strain>
    </source>
</reference>
<protein>
    <submittedName>
        <fullName evidence="1">Uncharacterized protein</fullName>
    </submittedName>
</protein>
<dbReference type="EMBL" id="MPIN01000002">
    <property type="protein sequence ID" value="OJH40857.1"/>
    <property type="molecule type" value="Genomic_DNA"/>
</dbReference>
<dbReference type="InterPro" id="IPR035223">
    <property type="entry name" value="DUF5335"/>
</dbReference>
<dbReference type="OrthoDB" id="5519078at2"/>
<dbReference type="AlphaFoldDB" id="A0A1L9BF32"/>
<comment type="caution">
    <text evidence="1">The sequence shown here is derived from an EMBL/GenBank/DDBJ whole genome shotgun (WGS) entry which is preliminary data.</text>
</comment>
<keyword evidence="2" id="KW-1185">Reference proteome</keyword>
<name>A0A1L9BF32_9BACT</name>
<dbReference type="Proteomes" id="UP000182229">
    <property type="component" value="Unassembled WGS sequence"/>
</dbReference>
<accession>A0A1L9BF32</accession>
<gene>
    <name evidence="1" type="ORF">BON30_07990</name>
</gene>
<evidence type="ECO:0000313" key="1">
    <source>
        <dbReference type="EMBL" id="OJH40857.1"/>
    </source>
</evidence>
<dbReference type="Pfam" id="PF17269">
    <property type="entry name" value="DUF5335"/>
    <property type="match status" value="1"/>
</dbReference>
<sequence>MERTTEIPPQGWFNYFAGLSRRAMSHPVRVEVESVLMGAQELVHALPLLGIDVEPKGSELGAIELTLGDEHQDFLHRIAQPVQVYLKIDDHGDLDCLSIEDRSGTRTLVFFEEGGVPAWAHPSIQEAEPPALGL</sequence>
<dbReference type="RefSeq" id="WP_071897296.1">
    <property type="nucleotide sequence ID" value="NZ_MPIN01000002.1"/>
</dbReference>
<proteinExistence type="predicted"/>
<dbReference type="STRING" id="83449.BON30_07990"/>